<feature type="domain" description="C2H2-type" evidence="9">
    <location>
        <begin position="102"/>
        <end position="130"/>
    </location>
</feature>
<keyword evidence="3" id="KW-0677">Repeat</keyword>
<sequence length="566" mass="66683">NIKHEKPTNAYIVATVAENVTETNLKNEDASTDELEYDNDETQNTSALEPHEDIIDCIDDESSNINTSIEVKQEDTTKSENYLGENSGETRNTSQIIKSYGYECPICKEKISDFASMMEHRREIHKTKYRGRLIKHIDLEPDIEDLNHYCRACETAYGTVQRYRCHLRVVHYVYFNSRLNGPQMHILPNPDDPNFYCASCEHTYSKKAVFRTHLRYTHKMKLIRPCFKKKTTILPVWDNPDLYCPSCNFTYSSTHTYRAHCRITHNVRKPQAEPKPNPNPNPKPKPKSKSISSNKVSKYNFHCELCDKSFCDRYNYHRHQFTAHKKQPPALQRLARDIEPVIDDPNNYCRACDKTLSTEHSYSMHLLGVHSMRNERSQKRSVEPDADDPNFYCSVCNRYYRNRANYRQHLRTTHKMILERLGSNKDKSKLWPNPFDTNFYCRVCKVQYKSLDVYRLHCTSVHHLKSGPSIRRVSKRYPNAVIDINNPDFYCAQCDKYHTKKAHFTRHLQTMHFIDPELTKFPYPNAAVDINSPDLYCAKCDKHLSRRRHFLYHMTQVHDLPYPFKK</sequence>
<dbReference type="GO" id="GO:0003676">
    <property type="term" value="F:nucleic acid binding"/>
    <property type="evidence" value="ECO:0007669"/>
    <property type="project" value="InterPro"/>
</dbReference>
<feature type="region of interest" description="Disordered" evidence="8">
    <location>
        <begin position="71"/>
        <end position="90"/>
    </location>
</feature>
<feature type="domain" description="C2H2-type" evidence="9">
    <location>
        <begin position="195"/>
        <end position="218"/>
    </location>
</feature>
<dbReference type="PANTHER" id="PTHR24406">
    <property type="entry name" value="TRANSCRIPTIONAL REPRESSOR CTCFL-RELATED"/>
    <property type="match status" value="1"/>
</dbReference>
<evidence type="ECO:0000256" key="1">
    <source>
        <dbReference type="ARBA" id="ARBA00004123"/>
    </source>
</evidence>
<dbReference type="InterPro" id="IPR036236">
    <property type="entry name" value="Znf_C2H2_sf"/>
</dbReference>
<keyword evidence="4 7" id="KW-0863">Zinc-finger</keyword>
<dbReference type="GO" id="GO:0005634">
    <property type="term" value="C:nucleus"/>
    <property type="evidence" value="ECO:0007669"/>
    <property type="project" value="UniProtKB-SubCell"/>
</dbReference>
<comment type="caution">
    <text evidence="10">The sequence shown here is derived from an EMBL/GenBank/DDBJ whole genome shotgun (WGS) entry which is preliminary data.</text>
</comment>
<dbReference type="OrthoDB" id="2202020at2759"/>
<accession>A0A8H7V592</accession>
<evidence type="ECO:0000259" key="9">
    <source>
        <dbReference type="PROSITE" id="PS50157"/>
    </source>
</evidence>
<evidence type="ECO:0000256" key="8">
    <source>
        <dbReference type="SAM" id="MobiDB-lite"/>
    </source>
</evidence>
<evidence type="ECO:0000256" key="2">
    <source>
        <dbReference type="ARBA" id="ARBA00022723"/>
    </source>
</evidence>
<evidence type="ECO:0000313" key="11">
    <source>
        <dbReference type="Proteomes" id="UP000650833"/>
    </source>
</evidence>
<evidence type="ECO:0000256" key="6">
    <source>
        <dbReference type="ARBA" id="ARBA00023242"/>
    </source>
</evidence>
<dbReference type="Pfam" id="PF12874">
    <property type="entry name" value="zf-met"/>
    <property type="match status" value="2"/>
</dbReference>
<dbReference type="PROSITE" id="PS00028">
    <property type="entry name" value="ZINC_FINGER_C2H2_1"/>
    <property type="match status" value="8"/>
</dbReference>
<dbReference type="SMART" id="SM00355">
    <property type="entry name" value="ZnF_C2H2"/>
    <property type="match status" value="10"/>
</dbReference>
<dbReference type="AlphaFoldDB" id="A0A8H7V592"/>
<name>A0A8H7V592_9FUNG</name>
<comment type="subcellular location">
    <subcellularLocation>
        <location evidence="1">Nucleus</location>
    </subcellularLocation>
</comment>
<evidence type="ECO:0000256" key="4">
    <source>
        <dbReference type="ARBA" id="ARBA00022771"/>
    </source>
</evidence>
<dbReference type="Gene3D" id="3.30.160.60">
    <property type="entry name" value="Classic Zinc Finger"/>
    <property type="match status" value="4"/>
</dbReference>
<organism evidence="10 11">
    <name type="scientific">Mucor plumbeus</name>
    <dbReference type="NCBI Taxonomy" id="97098"/>
    <lineage>
        <taxon>Eukaryota</taxon>
        <taxon>Fungi</taxon>
        <taxon>Fungi incertae sedis</taxon>
        <taxon>Mucoromycota</taxon>
        <taxon>Mucoromycotina</taxon>
        <taxon>Mucoromycetes</taxon>
        <taxon>Mucorales</taxon>
        <taxon>Mucorineae</taxon>
        <taxon>Mucoraceae</taxon>
        <taxon>Mucor</taxon>
    </lineage>
</organism>
<evidence type="ECO:0000256" key="7">
    <source>
        <dbReference type="PROSITE-ProRule" id="PRU00042"/>
    </source>
</evidence>
<evidence type="ECO:0000256" key="3">
    <source>
        <dbReference type="ARBA" id="ARBA00022737"/>
    </source>
</evidence>
<dbReference type="InterPro" id="IPR013087">
    <property type="entry name" value="Znf_C2H2_type"/>
</dbReference>
<keyword evidence="2" id="KW-0479">Metal-binding</keyword>
<evidence type="ECO:0000256" key="5">
    <source>
        <dbReference type="ARBA" id="ARBA00022833"/>
    </source>
</evidence>
<feature type="domain" description="C2H2-type" evidence="9">
    <location>
        <begin position="301"/>
        <end position="329"/>
    </location>
</feature>
<feature type="domain" description="C2H2-type" evidence="9">
    <location>
        <begin position="242"/>
        <end position="270"/>
    </location>
</feature>
<feature type="region of interest" description="Disordered" evidence="8">
    <location>
        <begin position="267"/>
        <end position="293"/>
    </location>
</feature>
<dbReference type="SUPFAM" id="SSF57667">
    <property type="entry name" value="beta-beta-alpha zinc fingers"/>
    <property type="match status" value="1"/>
</dbReference>
<feature type="non-terminal residue" evidence="10">
    <location>
        <position position="1"/>
    </location>
</feature>
<feature type="domain" description="C2H2-type" evidence="9">
    <location>
        <begin position="535"/>
        <end position="563"/>
    </location>
</feature>
<evidence type="ECO:0000313" key="10">
    <source>
        <dbReference type="EMBL" id="KAG2210636.1"/>
    </source>
</evidence>
<dbReference type="InterPro" id="IPR003604">
    <property type="entry name" value="Matrin/U1-like-C_Znf_C2H2"/>
</dbReference>
<dbReference type="InterPro" id="IPR050888">
    <property type="entry name" value="ZnF_C2H2-type_TF"/>
</dbReference>
<dbReference type="EMBL" id="JAEPRC010000079">
    <property type="protein sequence ID" value="KAG2210636.1"/>
    <property type="molecule type" value="Genomic_DNA"/>
</dbReference>
<keyword evidence="11" id="KW-1185">Reference proteome</keyword>
<feature type="domain" description="C2H2-type" evidence="9">
    <location>
        <begin position="489"/>
        <end position="517"/>
    </location>
</feature>
<keyword evidence="6" id="KW-0539">Nucleus</keyword>
<dbReference type="SMART" id="SM00451">
    <property type="entry name" value="ZnF_U1"/>
    <property type="match status" value="5"/>
</dbReference>
<dbReference type="PROSITE" id="PS50157">
    <property type="entry name" value="ZINC_FINGER_C2H2_2"/>
    <property type="match status" value="7"/>
</dbReference>
<dbReference type="Proteomes" id="UP000650833">
    <property type="component" value="Unassembled WGS sequence"/>
</dbReference>
<feature type="domain" description="C2H2-type" evidence="9">
    <location>
        <begin position="391"/>
        <end position="414"/>
    </location>
</feature>
<gene>
    <name evidence="10" type="ORF">INT46_011536</name>
</gene>
<keyword evidence="5" id="KW-0862">Zinc</keyword>
<proteinExistence type="predicted"/>
<feature type="compositionally biased region" description="Pro residues" evidence="8">
    <location>
        <begin position="273"/>
        <end position="283"/>
    </location>
</feature>
<reference evidence="10" key="1">
    <citation type="submission" date="2020-12" db="EMBL/GenBank/DDBJ databases">
        <title>Metabolic potential, ecology and presence of endohyphal bacteria is reflected in genomic diversity of Mucoromycotina.</title>
        <authorList>
            <person name="Muszewska A."/>
            <person name="Okrasinska A."/>
            <person name="Steczkiewicz K."/>
            <person name="Drgas O."/>
            <person name="Orlowska M."/>
            <person name="Perlinska-Lenart U."/>
            <person name="Aleksandrzak-Piekarczyk T."/>
            <person name="Szatraj K."/>
            <person name="Zielenkiewicz U."/>
            <person name="Pilsyk S."/>
            <person name="Malc E."/>
            <person name="Mieczkowski P."/>
            <person name="Kruszewska J.S."/>
            <person name="Biernat P."/>
            <person name="Pawlowska J."/>
        </authorList>
    </citation>
    <scope>NUCLEOTIDE SEQUENCE</scope>
    <source>
        <strain evidence="10">CBS 226.32</strain>
    </source>
</reference>
<protein>
    <recommendedName>
        <fullName evidence="9">C2H2-type domain-containing protein</fullName>
    </recommendedName>
</protein>
<dbReference type="GO" id="GO:0008270">
    <property type="term" value="F:zinc ion binding"/>
    <property type="evidence" value="ECO:0007669"/>
    <property type="project" value="UniProtKB-KW"/>
</dbReference>